<dbReference type="PROSITE" id="PS50293">
    <property type="entry name" value="TPR_REGION"/>
    <property type="match status" value="1"/>
</dbReference>
<evidence type="ECO:0000313" key="8">
    <source>
        <dbReference type="Proteomes" id="UP000659388"/>
    </source>
</evidence>
<evidence type="ECO:0000313" key="7">
    <source>
        <dbReference type="EMBL" id="MBL3659016.1"/>
    </source>
</evidence>
<organism evidence="7 8">
    <name type="scientific">Fulvivirga sediminis</name>
    <dbReference type="NCBI Taxonomy" id="2803949"/>
    <lineage>
        <taxon>Bacteria</taxon>
        <taxon>Pseudomonadati</taxon>
        <taxon>Bacteroidota</taxon>
        <taxon>Cytophagia</taxon>
        <taxon>Cytophagales</taxon>
        <taxon>Fulvivirgaceae</taxon>
        <taxon>Fulvivirga</taxon>
    </lineage>
</organism>
<dbReference type="RefSeq" id="WP_202246808.1">
    <property type="nucleotide sequence ID" value="NZ_JAESIY010000023.1"/>
</dbReference>
<reference evidence="7" key="1">
    <citation type="submission" date="2021-01" db="EMBL/GenBank/DDBJ databases">
        <title>Fulvivirga kasyanovii gen. nov., sp nov., a novel member of the phylum Bacteroidetes isolated from seawater in a mussel farm.</title>
        <authorList>
            <person name="Zhao L.-H."/>
            <person name="Wang Z.-J."/>
        </authorList>
    </citation>
    <scope>NUCLEOTIDE SEQUENCE</scope>
    <source>
        <strain evidence="7">2943</strain>
    </source>
</reference>
<evidence type="ECO:0000256" key="5">
    <source>
        <dbReference type="ARBA" id="ARBA00038253"/>
    </source>
</evidence>
<name>A0A937F9Y7_9BACT</name>
<dbReference type="Pfam" id="PF13374">
    <property type="entry name" value="TPR_10"/>
    <property type="match status" value="1"/>
</dbReference>
<evidence type="ECO:0000256" key="2">
    <source>
        <dbReference type="ARBA" id="ARBA00022490"/>
    </source>
</evidence>
<dbReference type="PROSITE" id="PS50005">
    <property type="entry name" value="TPR"/>
    <property type="match status" value="1"/>
</dbReference>
<comment type="similarity">
    <text evidence="5">Belongs to the Rap family.</text>
</comment>
<keyword evidence="4 6" id="KW-0802">TPR repeat</keyword>
<evidence type="ECO:0000256" key="1">
    <source>
        <dbReference type="ARBA" id="ARBA00004496"/>
    </source>
</evidence>
<dbReference type="SMART" id="SM00028">
    <property type="entry name" value="TPR"/>
    <property type="match status" value="3"/>
</dbReference>
<keyword evidence="3" id="KW-0677">Repeat</keyword>
<dbReference type="SUPFAM" id="SSF48452">
    <property type="entry name" value="TPR-like"/>
    <property type="match status" value="1"/>
</dbReference>
<dbReference type="EMBL" id="JAESIY010000023">
    <property type="protein sequence ID" value="MBL3659016.1"/>
    <property type="molecule type" value="Genomic_DNA"/>
</dbReference>
<evidence type="ECO:0000256" key="3">
    <source>
        <dbReference type="ARBA" id="ARBA00022737"/>
    </source>
</evidence>
<keyword evidence="8" id="KW-1185">Reference proteome</keyword>
<accession>A0A937F9Y7</accession>
<dbReference type="PANTHER" id="PTHR46630">
    <property type="entry name" value="TETRATRICOPEPTIDE REPEAT PROTEIN 29"/>
    <property type="match status" value="1"/>
</dbReference>
<keyword evidence="2" id="KW-0963">Cytoplasm</keyword>
<sequence length="239" mass="27358">MKLQRHIIFNYCIALTIAIISCTEPEEIYDSGLPEDTHGLEQLLNTNGLKDKTRMSVLFELYKDYKQVDLSLAEKHVDELLSLAQTKGDIFYQARGEYAKAYISNLNSDYLLAVDHYLTASELFDSIDDYLRNADAIHNIGDIFFRIKAYESALPYFHKAASLYKEVGDWYYLAHAQKNIATSKYKLGEWNEATAFYNESINNLSKTGKGHGAELSNLYYKLGNVAYNQNDYAQALEYT</sequence>
<proteinExistence type="inferred from homology"/>
<dbReference type="AlphaFoldDB" id="A0A937F9Y7"/>
<comment type="subcellular location">
    <subcellularLocation>
        <location evidence="1">Cytoplasm</location>
    </subcellularLocation>
</comment>
<comment type="caution">
    <text evidence="7">The sequence shown here is derived from an EMBL/GenBank/DDBJ whole genome shotgun (WGS) entry which is preliminary data.</text>
</comment>
<dbReference type="Pfam" id="PF13424">
    <property type="entry name" value="TPR_12"/>
    <property type="match status" value="1"/>
</dbReference>
<dbReference type="PANTHER" id="PTHR46630:SF1">
    <property type="entry name" value="TETRATRICOPEPTIDE REPEAT PROTEIN 29"/>
    <property type="match status" value="1"/>
</dbReference>
<dbReference type="InterPro" id="IPR011990">
    <property type="entry name" value="TPR-like_helical_dom_sf"/>
</dbReference>
<dbReference type="Proteomes" id="UP000659388">
    <property type="component" value="Unassembled WGS sequence"/>
</dbReference>
<dbReference type="Gene3D" id="1.25.40.10">
    <property type="entry name" value="Tetratricopeptide repeat domain"/>
    <property type="match status" value="1"/>
</dbReference>
<dbReference type="PROSITE" id="PS51257">
    <property type="entry name" value="PROKAR_LIPOPROTEIN"/>
    <property type="match status" value="1"/>
</dbReference>
<evidence type="ECO:0000256" key="6">
    <source>
        <dbReference type="PROSITE-ProRule" id="PRU00339"/>
    </source>
</evidence>
<dbReference type="InterPro" id="IPR019734">
    <property type="entry name" value="TPR_rpt"/>
</dbReference>
<gene>
    <name evidence="7" type="ORF">JL102_22910</name>
</gene>
<evidence type="ECO:0000256" key="4">
    <source>
        <dbReference type="ARBA" id="ARBA00022803"/>
    </source>
</evidence>
<protein>
    <submittedName>
        <fullName evidence="7">Tetratricopeptide repeat protein</fullName>
    </submittedName>
</protein>
<dbReference type="GO" id="GO:0005737">
    <property type="term" value="C:cytoplasm"/>
    <property type="evidence" value="ECO:0007669"/>
    <property type="project" value="UniProtKB-SubCell"/>
</dbReference>
<feature type="repeat" description="TPR" evidence="6">
    <location>
        <begin position="134"/>
        <end position="167"/>
    </location>
</feature>
<dbReference type="InterPro" id="IPR051476">
    <property type="entry name" value="Bac_ResReg_Asp_Phosphatase"/>
</dbReference>